<dbReference type="InterPro" id="IPR027417">
    <property type="entry name" value="P-loop_NTPase"/>
</dbReference>
<evidence type="ECO:0000313" key="6">
    <source>
        <dbReference type="EMBL" id="MBK0330962.1"/>
    </source>
</evidence>
<comment type="caution">
    <text evidence="6">The sequence shown here is derived from an EMBL/GenBank/DDBJ whole genome shotgun (WGS) entry which is preliminary data.</text>
</comment>
<evidence type="ECO:0000256" key="3">
    <source>
        <dbReference type="ARBA" id="ARBA00022840"/>
    </source>
</evidence>
<evidence type="ECO:0000313" key="7">
    <source>
        <dbReference type="Proteomes" id="UP000612352"/>
    </source>
</evidence>
<feature type="region of interest" description="Disordered" evidence="4">
    <location>
        <begin position="305"/>
        <end position="373"/>
    </location>
</feature>
<organism evidence="6 7">
    <name type="scientific">Brachybacterium halotolerans</name>
    <dbReference type="NCBI Taxonomy" id="2795215"/>
    <lineage>
        <taxon>Bacteria</taxon>
        <taxon>Bacillati</taxon>
        <taxon>Actinomycetota</taxon>
        <taxon>Actinomycetes</taxon>
        <taxon>Micrococcales</taxon>
        <taxon>Dermabacteraceae</taxon>
        <taxon>Brachybacterium</taxon>
    </lineage>
</organism>
<keyword evidence="2" id="KW-0547">Nucleotide-binding</keyword>
<sequence>MTSNHPAQQAGPSGAGPSDVGPPEADPSDVEEILSLQDVSVVYEPVGAAPTHAVRGVSAQIARGEFVGLVGESGSGKSTLGFAITGLATAPARIEKGRILFRGRDIASMDQDSLRSQRQGGFAMVLQSGMNALNPVRTIRKHFHDIFAAHRHVPRARREERAAELVGKVSLGPEVLDLYPDQLSGGMRQRVTIALALSLEPQLMVFDEPTTALDVMVQHAVMDTIRDLQASEGFTAILISHDLGIVLESAQRVLVMHDGEIVEDAASADILHRPRHEYTRMLLSHYADPRAEVVTLPGLEDRAVLRSDDPSDASAENPASSSPEPADPSAEPPDPSAARSAPAAPAAPPAPAASSDGASSRRAPVSRLRSGGTELRLQGVSKVYPAARRSGRAVRAVDDVSFTLEPGGATALVGQSGSGKSTIAKLITGIERPSEGTVHLGDTSVGDLGRSGLRDLRRTVQMVFQDPYAALNPLNTVEYTLARAVMNLTDVRRDGARRRVRELLETVGLTPVEQFTGKLPHQLSGGQRQRVVIARALACDPQVIIADEPVSMLDVSLRAGVLSLLRDLRESIGVSLLYITHDLLSARLITDRILVLHDGKVVESGPTARVMRAPQDDYTISLLDAIPNPRRVLTP</sequence>
<keyword evidence="7" id="KW-1185">Reference proteome</keyword>
<dbReference type="CDD" id="cd03257">
    <property type="entry name" value="ABC_NikE_OppD_transporters"/>
    <property type="match status" value="2"/>
</dbReference>
<dbReference type="Pfam" id="PF00005">
    <property type="entry name" value="ABC_tran"/>
    <property type="match status" value="2"/>
</dbReference>
<gene>
    <name evidence="6" type="ORF">I8D64_06040</name>
</gene>
<name>A0ABS1B8H9_9MICO</name>
<feature type="compositionally biased region" description="Low complexity" evidence="4">
    <location>
        <begin position="352"/>
        <end position="363"/>
    </location>
</feature>
<dbReference type="Pfam" id="PF08352">
    <property type="entry name" value="oligo_HPY"/>
    <property type="match status" value="2"/>
</dbReference>
<evidence type="ECO:0000259" key="5">
    <source>
        <dbReference type="PROSITE" id="PS50893"/>
    </source>
</evidence>
<dbReference type="PANTHER" id="PTHR43776">
    <property type="entry name" value="TRANSPORT ATP-BINDING PROTEIN"/>
    <property type="match status" value="1"/>
</dbReference>
<evidence type="ECO:0000256" key="4">
    <source>
        <dbReference type="SAM" id="MobiDB-lite"/>
    </source>
</evidence>
<dbReference type="InterPro" id="IPR013563">
    <property type="entry name" value="Oligopep_ABC_C"/>
</dbReference>
<dbReference type="Gene3D" id="3.40.50.300">
    <property type="entry name" value="P-loop containing nucleotide triphosphate hydrolases"/>
    <property type="match status" value="2"/>
</dbReference>
<dbReference type="NCBIfam" id="NF008453">
    <property type="entry name" value="PRK11308.1"/>
    <property type="match status" value="2"/>
</dbReference>
<dbReference type="RefSeq" id="WP_200501600.1">
    <property type="nucleotide sequence ID" value="NZ_JAEDAJ010000002.1"/>
</dbReference>
<feature type="compositionally biased region" description="Low complexity" evidence="4">
    <location>
        <begin position="312"/>
        <end position="329"/>
    </location>
</feature>
<dbReference type="PROSITE" id="PS00211">
    <property type="entry name" value="ABC_TRANSPORTER_1"/>
    <property type="match status" value="2"/>
</dbReference>
<dbReference type="PROSITE" id="PS50893">
    <property type="entry name" value="ABC_TRANSPORTER_2"/>
    <property type="match status" value="2"/>
</dbReference>
<keyword evidence="3 6" id="KW-0067">ATP-binding</keyword>
<keyword evidence="1" id="KW-0813">Transport</keyword>
<dbReference type="SUPFAM" id="SSF52540">
    <property type="entry name" value="P-loop containing nucleoside triphosphate hydrolases"/>
    <property type="match status" value="2"/>
</dbReference>
<dbReference type="InterPro" id="IPR003439">
    <property type="entry name" value="ABC_transporter-like_ATP-bd"/>
</dbReference>
<evidence type="ECO:0000256" key="1">
    <source>
        <dbReference type="ARBA" id="ARBA00022448"/>
    </source>
</evidence>
<dbReference type="SMART" id="SM00382">
    <property type="entry name" value="AAA"/>
    <property type="match status" value="2"/>
</dbReference>
<reference evidence="6 7" key="1">
    <citation type="submission" date="2020-12" db="EMBL/GenBank/DDBJ databases">
        <title>Brachybacterium sp. MASK1Z-5, whole genome shotgun sequence.</title>
        <authorList>
            <person name="Tuo L."/>
        </authorList>
    </citation>
    <scope>NUCLEOTIDE SEQUENCE [LARGE SCALE GENOMIC DNA]</scope>
    <source>
        <strain evidence="6 7">MASK1Z-5</strain>
    </source>
</reference>
<protein>
    <submittedName>
        <fullName evidence="6">ABC transporter ATP-binding protein</fullName>
    </submittedName>
</protein>
<dbReference type="Proteomes" id="UP000612352">
    <property type="component" value="Unassembled WGS sequence"/>
</dbReference>
<evidence type="ECO:0000256" key="2">
    <source>
        <dbReference type="ARBA" id="ARBA00022741"/>
    </source>
</evidence>
<proteinExistence type="predicted"/>
<feature type="domain" description="ABC transporter" evidence="5">
    <location>
        <begin position="34"/>
        <end position="283"/>
    </location>
</feature>
<feature type="compositionally biased region" description="Polar residues" evidence="4">
    <location>
        <begin position="1"/>
        <end position="11"/>
    </location>
</feature>
<feature type="domain" description="ABC transporter" evidence="5">
    <location>
        <begin position="375"/>
        <end position="623"/>
    </location>
</feature>
<accession>A0ABS1B8H9</accession>
<dbReference type="InterPro" id="IPR017871">
    <property type="entry name" value="ABC_transporter-like_CS"/>
</dbReference>
<dbReference type="NCBIfam" id="NF007739">
    <property type="entry name" value="PRK10419.1"/>
    <property type="match status" value="2"/>
</dbReference>
<dbReference type="GO" id="GO:0005524">
    <property type="term" value="F:ATP binding"/>
    <property type="evidence" value="ECO:0007669"/>
    <property type="project" value="UniProtKB-KW"/>
</dbReference>
<feature type="region of interest" description="Disordered" evidence="4">
    <location>
        <begin position="1"/>
        <end position="29"/>
    </location>
</feature>
<dbReference type="PANTHER" id="PTHR43776:SF8">
    <property type="entry name" value="ABC TRANSPORTER, ATP-BINDING PROTEIN"/>
    <property type="match status" value="1"/>
</dbReference>
<dbReference type="EMBL" id="JAEDAJ010000002">
    <property type="protein sequence ID" value="MBK0330962.1"/>
    <property type="molecule type" value="Genomic_DNA"/>
</dbReference>
<dbReference type="InterPro" id="IPR003593">
    <property type="entry name" value="AAA+_ATPase"/>
</dbReference>
<dbReference type="InterPro" id="IPR050319">
    <property type="entry name" value="ABC_transp_ATP-bind"/>
</dbReference>